<evidence type="ECO:0000313" key="4">
    <source>
        <dbReference type="EMBL" id="TCP97823.1"/>
    </source>
</evidence>
<dbReference type="NCBIfam" id="TIGR01777">
    <property type="entry name" value="yfcH"/>
    <property type="match status" value="1"/>
</dbReference>
<keyword evidence="5" id="KW-1185">Reference proteome</keyword>
<protein>
    <recommendedName>
        <fullName evidence="6">TIGR01777 family protein</fullName>
    </recommendedName>
</protein>
<evidence type="ECO:0000259" key="2">
    <source>
        <dbReference type="Pfam" id="PF01370"/>
    </source>
</evidence>
<sequence length="284" mass="31720">MVGRALTARLLKNADKITAFSRSIDKAKQILSSQVDVVTHLDMDFSQFDAVINLAGEPIFDHYWTETQKQKLWDSRINLTRTLAEKINQATQPPHIFISASAVGFYGDCGDNAVTESHPSGNSFTARLCVEWEKQALQANGRVCLIRTSNILSHSDGMLTKILPLYQWGLGGKLGSGTQFMSWIHLQDMVNGIIHLLHHPTAQGAFNFSAPNPVRNGKFNQILGKCLNRPHFLPIPAFALKLVFGERAYLLLDSVQAVPNKLSESGFIFEFEKLENALRHLLHK</sequence>
<comment type="caution">
    <text evidence="4">The sequence shown here is derived from an EMBL/GenBank/DDBJ whole genome shotgun (WGS) entry which is preliminary data.</text>
</comment>
<name>A0A4V2T2L7_9PAST</name>
<dbReference type="InterPro" id="IPR013549">
    <property type="entry name" value="DUF1731"/>
</dbReference>
<feature type="domain" description="NAD-dependent epimerase/dehydratase" evidence="2">
    <location>
        <begin position="1"/>
        <end position="203"/>
    </location>
</feature>
<proteinExistence type="inferred from homology"/>
<comment type="similarity">
    <text evidence="1">Belongs to the NAD(P)-dependent epimerase/dehydratase family. SDR39U1 subfamily.</text>
</comment>
<accession>A0A4V2T2L7</accession>
<dbReference type="EMBL" id="SLYB01000001">
    <property type="protein sequence ID" value="TCP97823.1"/>
    <property type="molecule type" value="Genomic_DNA"/>
</dbReference>
<organism evidence="4 5">
    <name type="scientific">Cricetibacter osteomyelitidis</name>
    <dbReference type="NCBI Taxonomy" id="1521931"/>
    <lineage>
        <taxon>Bacteria</taxon>
        <taxon>Pseudomonadati</taxon>
        <taxon>Pseudomonadota</taxon>
        <taxon>Gammaproteobacteria</taxon>
        <taxon>Pasteurellales</taxon>
        <taxon>Pasteurellaceae</taxon>
        <taxon>Cricetibacter</taxon>
    </lineage>
</organism>
<evidence type="ECO:0000313" key="5">
    <source>
        <dbReference type="Proteomes" id="UP000295763"/>
    </source>
</evidence>
<dbReference type="Gene3D" id="3.40.50.720">
    <property type="entry name" value="NAD(P)-binding Rossmann-like Domain"/>
    <property type="match status" value="1"/>
</dbReference>
<dbReference type="Proteomes" id="UP000295763">
    <property type="component" value="Unassembled WGS sequence"/>
</dbReference>
<dbReference type="PANTHER" id="PTHR11092">
    <property type="entry name" value="SUGAR NUCLEOTIDE EPIMERASE RELATED"/>
    <property type="match status" value="1"/>
</dbReference>
<dbReference type="AlphaFoldDB" id="A0A4V2T2L7"/>
<dbReference type="InterPro" id="IPR036291">
    <property type="entry name" value="NAD(P)-bd_dom_sf"/>
</dbReference>
<evidence type="ECO:0000256" key="1">
    <source>
        <dbReference type="ARBA" id="ARBA00009353"/>
    </source>
</evidence>
<dbReference type="PANTHER" id="PTHR11092:SF0">
    <property type="entry name" value="EPIMERASE FAMILY PROTEIN SDR39U1"/>
    <property type="match status" value="1"/>
</dbReference>
<dbReference type="Pfam" id="PF08338">
    <property type="entry name" value="DUF1731"/>
    <property type="match status" value="1"/>
</dbReference>
<dbReference type="Pfam" id="PF01370">
    <property type="entry name" value="Epimerase"/>
    <property type="match status" value="1"/>
</dbReference>
<gene>
    <name evidence="4" type="ORF">EDC44_101211</name>
</gene>
<feature type="domain" description="DUF1731" evidence="3">
    <location>
        <begin position="235"/>
        <end position="281"/>
    </location>
</feature>
<evidence type="ECO:0000259" key="3">
    <source>
        <dbReference type="Pfam" id="PF08338"/>
    </source>
</evidence>
<reference evidence="4 5" key="1">
    <citation type="submission" date="2019-03" db="EMBL/GenBank/DDBJ databases">
        <title>Genomic Encyclopedia of Type Strains, Phase IV (KMG-IV): sequencing the most valuable type-strain genomes for metagenomic binning, comparative biology and taxonomic classification.</title>
        <authorList>
            <person name="Goeker M."/>
        </authorList>
    </citation>
    <scope>NUCLEOTIDE SEQUENCE [LARGE SCALE GENOMIC DNA]</scope>
    <source>
        <strain evidence="4 5">DSM 28404</strain>
    </source>
</reference>
<dbReference type="InterPro" id="IPR001509">
    <property type="entry name" value="Epimerase_deHydtase"/>
</dbReference>
<dbReference type="SUPFAM" id="SSF51735">
    <property type="entry name" value="NAD(P)-binding Rossmann-fold domains"/>
    <property type="match status" value="1"/>
</dbReference>
<dbReference type="InterPro" id="IPR010099">
    <property type="entry name" value="SDR39U1"/>
</dbReference>
<evidence type="ECO:0008006" key="6">
    <source>
        <dbReference type="Google" id="ProtNLM"/>
    </source>
</evidence>